<evidence type="ECO:0000259" key="8">
    <source>
        <dbReference type="Pfam" id="PF02897"/>
    </source>
</evidence>
<dbReference type="Gene3D" id="3.40.50.1820">
    <property type="entry name" value="alpha/beta hydrolase"/>
    <property type="match status" value="1"/>
</dbReference>
<comment type="catalytic activity">
    <reaction evidence="1">
        <text>Hydrolysis of Pro-|-Xaa &gt;&gt; Ala-|-Xaa in oligopeptides.</text>
        <dbReference type="EC" id="3.4.21.26"/>
    </reaction>
</comment>
<dbReference type="InterPro" id="IPR051167">
    <property type="entry name" value="Prolyl_oligopep/macrocyclase"/>
</dbReference>
<reference evidence="10" key="1">
    <citation type="submission" date="2025-08" db="UniProtKB">
        <authorList>
            <consortium name="RefSeq"/>
        </authorList>
    </citation>
    <scope>IDENTIFICATION</scope>
</reference>
<evidence type="ECO:0000313" key="10">
    <source>
        <dbReference type="RefSeq" id="XP_026194388.1"/>
    </source>
</evidence>
<dbReference type="OrthoDB" id="248387at2759"/>
<dbReference type="PRINTS" id="PR00862">
    <property type="entry name" value="PROLIGOPTASE"/>
</dbReference>
<keyword evidence="9" id="KW-1185">Reference proteome</keyword>
<keyword evidence="3 6" id="KW-0645">Protease</keyword>
<dbReference type="InterPro" id="IPR023302">
    <property type="entry name" value="Pept_S9A_N"/>
</dbReference>
<keyword evidence="5 6" id="KW-0720">Serine protease</keyword>
<evidence type="ECO:0000256" key="3">
    <source>
        <dbReference type="ARBA" id="ARBA00022670"/>
    </source>
</evidence>
<dbReference type="FunFam" id="2.130.10.120:FF:000001">
    <property type="entry name" value="Prolyl endopeptidase"/>
    <property type="match status" value="1"/>
</dbReference>
<dbReference type="InterPro" id="IPR002470">
    <property type="entry name" value="Peptidase_S9A"/>
</dbReference>
<dbReference type="GO" id="GO:0070012">
    <property type="term" value="F:oligopeptidase activity"/>
    <property type="evidence" value="ECO:0007669"/>
    <property type="project" value="TreeGrafter"/>
</dbReference>
<dbReference type="PANTHER" id="PTHR42881:SF2">
    <property type="entry name" value="PROLYL ENDOPEPTIDASE"/>
    <property type="match status" value="1"/>
</dbReference>
<dbReference type="Pfam" id="PF02897">
    <property type="entry name" value="Peptidase_S9_N"/>
    <property type="match status" value="1"/>
</dbReference>
<evidence type="ECO:0000256" key="5">
    <source>
        <dbReference type="ARBA" id="ARBA00022825"/>
    </source>
</evidence>
<evidence type="ECO:0000256" key="2">
    <source>
        <dbReference type="ARBA" id="ARBA00005228"/>
    </source>
</evidence>
<dbReference type="InterPro" id="IPR029058">
    <property type="entry name" value="AB_hydrolase_fold"/>
</dbReference>
<dbReference type="Gene3D" id="2.130.10.120">
    <property type="entry name" value="Prolyl oligopeptidase, N-terminal domain"/>
    <property type="match status" value="1"/>
</dbReference>
<evidence type="ECO:0000313" key="9">
    <source>
        <dbReference type="Proteomes" id="UP000515125"/>
    </source>
</evidence>
<name>A0A6P6S2M6_9EIME</name>
<dbReference type="Proteomes" id="UP000515125">
    <property type="component" value="Unplaced"/>
</dbReference>
<dbReference type="Pfam" id="PF00326">
    <property type="entry name" value="Peptidase_S9"/>
    <property type="match status" value="1"/>
</dbReference>
<dbReference type="GO" id="GO:0004252">
    <property type="term" value="F:serine-type endopeptidase activity"/>
    <property type="evidence" value="ECO:0007669"/>
    <property type="project" value="UniProtKB-UniRule"/>
</dbReference>
<dbReference type="GO" id="GO:0006508">
    <property type="term" value="P:proteolysis"/>
    <property type="evidence" value="ECO:0007669"/>
    <property type="project" value="UniProtKB-KW"/>
</dbReference>
<organism evidence="9 10">
    <name type="scientific">Cyclospora cayetanensis</name>
    <dbReference type="NCBI Taxonomy" id="88456"/>
    <lineage>
        <taxon>Eukaryota</taxon>
        <taxon>Sar</taxon>
        <taxon>Alveolata</taxon>
        <taxon>Apicomplexa</taxon>
        <taxon>Conoidasida</taxon>
        <taxon>Coccidia</taxon>
        <taxon>Eucoccidiorida</taxon>
        <taxon>Eimeriorina</taxon>
        <taxon>Eimeriidae</taxon>
        <taxon>Cyclospora</taxon>
    </lineage>
</organism>
<dbReference type="RefSeq" id="XP_026194388.1">
    <property type="nucleotide sequence ID" value="XM_026338603.1"/>
</dbReference>
<evidence type="ECO:0000259" key="7">
    <source>
        <dbReference type="Pfam" id="PF00326"/>
    </source>
</evidence>
<dbReference type="InterPro" id="IPR001375">
    <property type="entry name" value="Peptidase_S9_cat"/>
</dbReference>
<evidence type="ECO:0000256" key="1">
    <source>
        <dbReference type="ARBA" id="ARBA00001070"/>
    </source>
</evidence>
<evidence type="ECO:0000256" key="6">
    <source>
        <dbReference type="RuleBase" id="RU368024"/>
    </source>
</evidence>
<protein>
    <recommendedName>
        <fullName evidence="6">Prolyl endopeptidase</fullName>
        <ecNumber evidence="6">3.4.21.-</ecNumber>
    </recommendedName>
</protein>
<dbReference type="PROSITE" id="PS00708">
    <property type="entry name" value="PRO_ENDOPEP_SER"/>
    <property type="match status" value="1"/>
</dbReference>
<evidence type="ECO:0000256" key="4">
    <source>
        <dbReference type="ARBA" id="ARBA00022801"/>
    </source>
</evidence>
<dbReference type="SUPFAM" id="SSF53474">
    <property type="entry name" value="alpha/beta-Hydrolases"/>
    <property type="match status" value="1"/>
</dbReference>
<proteinExistence type="inferred from homology"/>
<keyword evidence="4 6" id="KW-0378">Hydrolase</keyword>
<comment type="similarity">
    <text evidence="2 6">Belongs to the peptidase S9A family.</text>
</comment>
<sequence>MTHQKLSYPYAHRSVVVENLFGTPVADPYRWTEDPESEETKAFVANQNAVSEQFLDTPLKKQVLTALTEFQDYPKFGTPFRKGSFWYTWRNSGLQNQFVLHRHATKTGENSQILLDPNTWTEDGTATVDDSAFSQSGSLMAYARGDKGSDWRTIYFVDTETGEQLADQLMHAKFTSLGWLGNKWFFYNKYDIPEGSAVDGSENTKNEYQKVYCHKLGTPQSEDVLVLDFPSEPKWLAELRVTDDEKFLVASINRSCEPVNQVWIAQLPGVDSPVKAFTELKWIKVVKDFSAEFKYVANDGHVFFFVTNKDAPKKRIVRLDIQKQGFPVDEIVPEASSVLDEVYAVSQDLLMLIYTEDVKSRVYVHRMDGSRVQSLDIPVGSVYDVSGERKYNHFLFSLASFDTPRIVYELEIENGSFGLSVLKTTEVSGLPLDQLEVTQEFYSSKDGTEVPMFLVRKKGWQGKGPQPTLLYGYGGFNISLLPYFQLGFALFALYLGLSIAIPNIRGGGEYGLDWYRAAVKDRKQVSYDDFQSAAEYLFAKGYSSPDRLAIMGASNGGLLVAACANQRPDLFRAVIAKVGVMDLLRFNKFTIGHAWVSDYGDPDVEEDFEYISKISPLHNIKPETVQSEDQPAVLVMTADHDDRVSPFHSLKYIAELQHAAGYSSPVNTPLIAHIDTKAGHGGGKPLSKVLEDNAIVGGFLGTVLGLKWTEPSIEENN</sequence>
<accession>A0A6P6S2M6</accession>
<feature type="domain" description="Peptidase S9 prolyl oligopeptidase catalytic" evidence="7">
    <location>
        <begin position="494"/>
        <end position="705"/>
    </location>
</feature>
<gene>
    <name evidence="10" type="primary">LOC34617462</name>
</gene>
<dbReference type="SUPFAM" id="SSF50993">
    <property type="entry name" value="Peptidase/esterase 'gauge' domain"/>
    <property type="match status" value="1"/>
</dbReference>
<dbReference type="GeneID" id="34617462"/>
<dbReference type="EC" id="3.4.21.-" evidence="6"/>
<dbReference type="FunFam" id="3.40.50.1820:FF:000005">
    <property type="entry name" value="Prolyl endopeptidase"/>
    <property type="match status" value="1"/>
</dbReference>
<dbReference type="AlphaFoldDB" id="A0A6P6S2M6"/>
<dbReference type="InterPro" id="IPR002471">
    <property type="entry name" value="Pept_S9_AS"/>
</dbReference>
<feature type="domain" description="Peptidase S9A N-terminal" evidence="8">
    <location>
        <begin position="13"/>
        <end position="416"/>
    </location>
</feature>
<dbReference type="GO" id="GO:0005829">
    <property type="term" value="C:cytosol"/>
    <property type="evidence" value="ECO:0007669"/>
    <property type="project" value="TreeGrafter"/>
</dbReference>
<dbReference type="PANTHER" id="PTHR42881">
    <property type="entry name" value="PROLYL ENDOPEPTIDASE"/>
    <property type="match status" value="1"/>
</dbReference>